<dbReference type="RefSeq" id="WP_205387511.1">
    <property type="nucleotide sequence ID" value="NZ_JAFFZS010000244.1"/>
</dbReference>
<dbReference type="PANTHER" id="PTHR22684:SF0">
    <property type="entry name" value="RIBOSOME QUALITY CONTROL COMPLEX SUBUNIT TCF25"/>
    <property type="match status" value="1"/>
</dbReference>
<name>A0ABS2W2H5_STRAS</name>
<organism evidence="2 3">
    <name type="scientific">Streptomyces actuosus</name>
    <dbReference type="NCBI Taxonomy" id="1885"/>
    <lineage>
        <taxon>Bacteria</taxon>
        <taxon>Bacillati</taxon>
        <taxon>Actinomycetota</taxon>
        <taxon>Actinomycetes</taxon>
        <taxon>Kitasatosporales</taxon>
        <taxon>Streptomycetaceae</taxon>
        <taxon>Streptomyces</taxon>
    </lineage>
</organism>
<evidence type="ECO:0000313" key="2">
    <source>
        <dbReference type="EMBL" id="MBN0049400.1"/>
    </source>
</evidence>
<dbReference type="InterPro" id="IPR006994">
    <property type="entry name" value="TCF25/Rqc1"/>
</dbReference>
<dbReference type="EMBL" id="JAFFZS010000244">
    <property type="protein sequence ID" value="MBN0049400.1"/>
    <property type="molecule type" value="Genomic_DNA"/>
</dbReference>
<reference evidence="2 3" key="1">
    <citation type="submission" date="2021-02" db="EMBL/GenBank/DDBJ databases">
        <title>Whole genome sequencing of Streptomyces actuosus VRA1.</title>
        <authorList>
            <person name="Sen G."/>
            <person name="Sen A."/>
        </authorList>
    </citation>
    <scope>NUCLEOTIDE SEQUENCE [LARGE SCALE GENOMIC DNA]</scope>
    <source>
        <strain evidence="2 3">VRA1</strain>
    </source>
</reference>
<accession>A0ABS2W2H5</accession>
<dbReference type="Proteomes" id="UP000788262">
    <property type="component" value="Unassembled WGS sequence"/>
</dbReference>
<comment type="caution">
    <text evidence="2">The sequence shown here is derived from an EMBL/GenBank/DDBJ whole genome shotgun (WGS) entry which is preliminary data.</text>
</comment>
<keyword evidence="3" id="KW-1185">Reference proteome</keyword>
<dbReference type="PANTHER" id="PTHR22684">
    <property type="entry name" value="NULP1-RELATED"/>
    <property type="match status" value="1"/>
</dbReference>
<proteinExistence type="predicted"/>
<feature type="compositionally biased region" description="Basic residues" evidence="1">
    <location>
        <begin position="30"/>
        <end position="40"/>
    </location>
</feature>
<feature type="non-terminal residue" evidence="2">
    <location>
        <position position="1"/>
    </location>
</feature>
<feature type="non-terminal residue" evidence="2">
    <location>
        <position position="138"/>
    </location>
</feature>
<evidence type="ECO:0000313" key="3">
    <source>
        <dbReference type="Proteomes" id="UP000788262"/>
    </source>
</evidence>
<sequence>EDTNDATPQPSEATPAPAPAPSKPVDSNKKKNKKKKKAAPKRTSTEPADAKTEKADLGDIDRALKDLAVDNKQLSHDRGDTSTTAIYPKDNSFPKTPEELLSIEPKSLNAINEMKKLFGNVVLENFDQEDNTTGRRRE</sequence>
<protein>
    <submittedName>
        <fullName evidence="2">Uncharacterized protein</fullName>
    </submittedName>
</protein>
<evidence type="ECO:0000256" key="1">
    <source>
        <dbReference type="SAM" id="MobiDB-lite"/>
    </source>
</evidence>
<feature type="region of interest" description="Disordered" evidence="1">
    <location>
        <begin position="1"/>
        <end position="97"/>
    </location>
</feature>
<gene>
    <name evidence="2" type="ORF">JS756_36255</name>
</gene>
<feature type="compositionally biased region" description="Basic and acidic residues" evidence="1">
    <location>
        <begin position="48"/>
        <end position="80"/>
    </location>
</feature>
<feature type="compositionally biased region" description="Low complexity" evidence="1">
    <location>
        <begin position="1"/>
        <end position="15"/>
    </location>
</feature>